<comment type="caution">
    <text evidence="6">The sequence shown here is derived from an EMBL/GenBank/DDBJ whole genome shotgun (WGS) entry which is preliminary data.</text>
</comment>
<evidence type="ECO:0000259" key="5">
    <source>
        <dbReference type="PROSITE" id="PS50977"/>
    </source>
</evidence>
<dbReference type="PANTHER" id="PTHR47506">
    <property type="entry name" value="TRANSCRIPTIONAL REGULATORY PROTEIN"/>
    <property type="match status" value="1"/>
</dbReference>
<dbReference type="Proteomes" id="UP000298468">
    <property type="component" value="Unassembled WGS sequence"/>
</dbReference>
<dbReference type="PROSITE" id="PS50977">
    <property type="entry name" value="HTH_TETR_2"/>
    <property type="match status" value="1"/>
</dbReference>
<dbReference type="PRINTS" id="PR00455">
    <property type="entry name" value="HTHTETR"/>
</dbReference>
<proteinExistence type="predicted"/>
<evidence type="ECO:0000256" key="4">
    <source>
        <dbReference type="PROSITE-ProRule" id="PRU00335"/>
    </source>
</evidence>
<keyword evidence="3" id="KW-0804">Transcription</keyword>
<feature type="DNA-binding region" description="H-T-H motif" evidence="4">
    <location>
        <begin position="33"/>
        <end position="52"/>
    </location>
</feature>
<dbReference type="InterPro" id="IPR049484">
    <property type="entry name" value="Rv0078-like_C"/>
</dbReference>
<dbReference type="InterPro" id="IPR009057">
    <property type="entry name" value="Homeodomain-like_sf"/>
</dbReference>
<name>A0A4R9BWJ1_9MICO</name>
<keyword evidence="7" id="KW-1185">Reference proteome</keyword>
<dbReference type="InterPro" id="IPR001647">
    <property type="entry name" value="HTH_TetR"/>
</dbReference>
<feature type="domain" description="HTH tetR-type" evidence="5">
    <location>
        <begin position="10"/>
        <end position="70"/>
    </location>
</feature>
<dbReference type="PANTHER" id="PTHR47506:SF3">
    <property type="entry name" value="HTH-TYPE TRANSCRIPTIONAL REGULATOR LMRA"/>
    <property type="match status" value="1"/>
</dbReference>
<dbReference type="InterPro" id="IPR023772">
    <property type="entry name" value="DNA-bd_HTH_TetR-type_CS"/>
</dbReference>
<reference evidence="6 7" key="1">
    <citation type="submission" date="2019-03" db="EMBL/GenBank/DDBJ databases">
        <title>Genomics of glacier-inhabiting Cryobacterium strains.</title>
        <authorList>
            <person name="Liu Q."/>
            <person name="Xin Y.-H."/>
        </authorList>
    </citation>
    <scope>NUCLEOTIDE SEQUENCE [LARGE SCALE GENOMIC DNA]</scope>
    <source>
        <strain evidence="6 7">Sr59</strain>
    </source>
</reference>
<evidence type="ECO:0000256" key="3">
    <source>
        <dbReference type="ARBA" id="ARBA00023163"/>
    </source>
</evidence>
<evidence type="ECO:0000256" key="2">
    <source>
        <dbReference type="ARBA" id="ARBA00023125"/>
    </source>
</evidence>
<dbReference type="OrthoDB" id="4726108at2"/>
<dbReference type="EMBL" id="SOHM01000012">
    <property type="protein sequence ID" value="TFD92079.1"/>
    <property type="molecule type" value="Genomic_DNA"/>
</dbReference>
<evidence type="ECO:0000313" key="6">
    <source>
        <dbReference type="EMBL" id="TFD92079.1"/>
    </source>
</evidence>
<dbReference type="GO" id="GO:0003677">
    <property type="term" value="F:DNA binding"/>
    <property type="evidence" value="ECO:0007669"/>
    <property type="project" value="UniProtKB-UniRule"/>
</dbReference>
<evidence type="ECO:0000256" key="1">
    <source>
        <dbReference type="ARBA" id="ARBA00023015"/>
    </source>
</evidence>
<dbReference type="Pfam" id="PF00440">
    <property type="entry name" value="TetR_N"/>
    <property type="match status" value="1"/>
</dbReference>
<evidence type="ECO:0000313" key="7">
    <source>
        <dbReference type="Proteomes" id="UP000298468"/>
    </source>
</evidence>
<dbReference type="AlphaFoldDB" id="A0A4R9BWJ1"/>
<gene>
    <name evidence="6" type="ORF">E3T61_07145</name>
</gene>
<dbReference type="PROSITE" id="PS01081">
    <property type="entry name" value="HTH_TETR_1"/>
    <property type="match status" value="1"/>
</dbReference>
<dbReference type="SUPFAM" id="SSF46689">
    <property type="entry name" value="Homeodomain-like"/>
    <property type="match status" value="1"/>
</dbReference>
<accession>A0A4R9BWJ1</accession>
<sequence>MGRTRADMIIETRAKLISAGRRTFAAKGYAATSLEELTAEAGLTRGALYHHFDGKRGLLEAVIDQIDAEMTERLLEIFDQSESRWEGFTNELVAYVEMATEPEIQRVVLLDGPAVLGDPSHWPRQLTCLQMTMGNLQQLMEEGSIRTVNAEAMSHLISGAALLGSLWIANTSDPERASRELVESLMVLLSSLLPLPQGSRPAWP</sequence>
<organism evidence="6 7">
    <name type="scientific">Cryobacterium lactosi</name>
    <dbReference type="NCBI Taxonomy" id="1259202"/>
    <lineage>
        <taxon>Bacteria</taxon>
        <taxon>Bacillati</taxon>
        <taxon>Actinomycetota</taxon>
        <taxon>Actinomycetes</taxon>
        <taxon>Micrococcales</taxon>
        <taxon>Microbacteriaceae</taxon>
        <taxon>Cryobacterium</taxon>
    </lineage>
</organism>
<protein>
    <submittedName>
        <fullName evidence="6">TetR/AcrR family transcriptional regulator</fullName>
    </submittedName>
</protein>
<dbReference type="Gene3D" id="1.10.357.10">
    <property type="entry name" value="Tetracycline Repressor, domain 2"/>
    <property type="match status" value="1"/>
</dbReference>
<dbReference type="Pfam" id="PF21351">
    <property type="entry name" value="TetR_C_41"/>
    <property type="match status" value="1"/>
</dbReference>
<keyword evidence="1" id="KW-0805">Transcription regulation</keyword>
<keyword evidence="2 4" id="KW-0238">DNA-binding</keyword>